<evidence type="ECO:0000259" key="2">
    <source>
        <dbReference type="PROSITE" id="PS51831"/>
    </source>
</evidence>
<gene>
    <name evidence="3" type="ORF">AALT52_07720</name>
</gene>
<comment type="caution">
    <text evidence="3">The sequence shown here is derived from an EMBL/GenBank/DDBJ whole genome shotgun (WGS) entry which is preliminary data.</text>
</comment>
<evidence type="ECO:0000313" key="3">
    <source>
        <dbReference type="EMBL" id="MEY8662773.1"/>
    </source>
</evidence>
<reference evidence="3 4" key="1">
    <citation type="submission" date="2024-03" db="EMBL/GenBank/DDBJ databases">
        <title>Mouse gut bacterial collection (mGBC) of GemPharmatech.</title>
        <authorList>
            <person name="He Y."/>
            <person name="Dong L."/>
            <person name="Wu D."/>
            <person name="Gao X."/>
            <person name="Lin Z."/>
        </authorList>
    </citation>
    <scope>NUCLEOTIDE SEQUENCE [LARGE SCALE GENOMIC DNA]</scope>
    <source>
        <strain evidence="3 4">15-30</strain>
    </source>
</reference>
<dbReference type="RefSeq" id="WP_369942599.1">
    <property type="nucleotide sequence ID" value="NZ_JBCLUF010000028.1"/>
</dbReference>
<dbReference type="PANTHER" id="PTHR37294:SF1">
    <property type="entry name" value="3'-5' EXORIBONUCLEASE YHAM"/>
    <property type="match status" value="1"/>
</dbReference>
<dbReference type="Pfam" id="PF01336">
    <property type="entry name" value="tRNA_anti-codon"/>
    <property type="match status" value="1"/>
</dbReference>
<dbReference type="Proteomes" id="UP001565236">
    <property type="component" value="Unassembled WGS sequence"/>
</dbReference>
<dbReference type="InterPro" id="IPR006674">
    <property type="entry name" value="HD_domain"/>
</dbReference>
<keyword evidence="1" id="KW-0378">Hydrolase</keyword>
<dbReference type="CDD" id="cd04492">
    <property type="entry name" value="YhaM_OBF_like"/>
    <property type="match status" value="1"/>
</dbReference>
<proteinExistence type="predicted"/>
<dbReference type="InterPro" id="IPR012340">
    <property type="entry name" value="NA-bd_OB-fold"/>
</dbReference>
<feature type="domain" description="HD" evidence="2">
    <location>
        <begin position="161"/>
        <end position="282"/>
    </location>
</feature>
<dbReference type="InterPro" id="IPR003607">
    <property type="entry name" value="HD/PDEase_dom"/>
</dbReference>
<dbReference type="CDD" id="cd00077">
    <property type="entry name" value="HDc"/>
    <property type="match status" value="1"/>
</dbReference>
<dbReference type="Gene3D" id="1.10.3210.10">
    <property type="entry name" value="Hypothetical protein af1432"/>
    <property type="match status" value="1"/>
</dbReference>
<organism evidence="3 4">
    <name type="scientific">Ligilactobacillus faecis</name>
    <dbReference type="NCBI Taxonomy" id="762833"/>
    <lineage>
        <taxon>Bacteria</taxon>
        <taxon>Bacillati</taxon>
        <taxon>Bacillota</taxon>
        <taxon>Bacilli</taxon>
        <taxon>Lactobacillales</taxon>
        <taxon>Lactobacillaceae</taxon>
        <taxon>Ligilactobacillus</taxon>
    </lineage>
</organism>
<dbReference type="InterPro" id="IPR004365">
    <property type="entry name" value="NA-bd_OB_tRNA"/>
</dbReference>
<keyword evidence="4" id="KW-1185">Reference proteome</keyword>
<name>A0ABV4DSD1_9LACO</name>
<accession>A0ABV4DSD1</accession>
<dbReference type="SUPFAM" id="SSF50249">
    <property type="entry name" value="Nucleic acid-binding proteins"/>
    <property type="match status" value="1"/>
</dbReference>
<dbReference type="SUPFAM" id="SSF109604">
    <property type="entry name" value="HD-domain/PDEase-like"/>
    <property type="match status" value="1"/>
</dbReference>
<dbReference type="EMBL" id="JBCLUF010000028">
    <property type="protein sequence ID" value="MEY8662773.1"/>
    <property type="molecule type" value="Genomic_DNA"/>
</dbReference>
<sequence>MLNKRIFDYKNDENIELFVLIKSAETRIAKNGKQFIAFNFSDQSGVISAKFWDASKEAIATFTPGKVVYLKGKRELYQNNPQIKIFKLRLAKESEPQDPALFVQKAPEKRAEIEAELNRYLFEITNPTWNRIVRALLKEYQKEFFTFPAAKSNHHAYAGGLAFHTLSILRLAKALGTQYPQLDTSLLYAGAILHDLGKVLELSGPVATSYTLAGNLLGHIVLIDEEIVKTCERLGLATESEDALLLRHMIISHHGLLEYGSPVRPHLVEAEVLHQLDNLDASLQMLDKSLEHTAPGEFTERIFGMDGRNFYRPNEK</sequence>
<dbReference type="InterPro" id="IPR050798">
    <property type="entry name" value="YhaM_exoribonuc/phosphodiest"/>
</dbReference>
<protein>
    <submittedName>
        <fullName evidence="3">HD domain-containing protein</fullName>
    </submittedName>
</protein>
<dbReference type="SMART" id="SM00471">
    <property type="entry name" value="HDc"/>
    <property type="match status" value="1"/>
</dbReference>
<dbReference type="PANTHER" id="PTHR37294">
    <property type="entry name" value="3'-5' EXORIBONUCLEASE YHAM"/>
    <property type="match status" value="1"/>
</dbReference>
<dbReference type="Pfam" id="PF01966">
    <property type="entry name" value="HD"/>
    <property type="match status" value="1"/>
</dbReference>
<evidence type="ECO:0000256" key="1">
    <source>
        <dbReference type="ARBA" id="ARBA00022801"/>
    </source>
</evidence>
<evidence type="ECO:0000313" key="4">
    <source>
        <dbReference type="Proteomes" id="UP001565236"/>
    </source>
</evidence>
<dbReference type="Gene3D" id="2.40.50.140">
    <property type="entry name" value="Nucleic acid-binding proteins"/>
    <property type="match status" value="1"/>
</dbReference>
<dbReference type="PROSITE" id="PS51831">
    <property type="entry name" value="HD"/>
    <property type="match status" value="1"/>
</dbReference>